<sequence>MEKLKEYEKYGFFKFNTLSNNPLTETYKTFMQNIKYLRGVFLTEMFYCDGADFFGVPNAPDLFASIHKECRPSNRVIAHILCQKITTNIVQFYNEPVAYSTFVAKYLETDPTNHFLFAYSTFPAMFCYFASEEFLIAGSQFIRTFIYNNNDLITSEALVSSFFHCIPSFYSFFLSTFAQKTLYFYESTPFESYYKAFKEVLLQSLPLLTYSHVQVVLLLIQKFSDEEAKFVIEDVFYKHYLSYKEFSGYFTDNTSKKGLETFFKRLIDEKSLEVIDIMSSTGIVYNPYPKIQGIHWFRGCPTIMSEYDVKLLIDIISSNDESSYLQDSKKIHFSENWNPLLFNIFPDFLSNTSIYDRLGDALFGIQPDKIDIRENPTFERIYKNVANECEQNNLNIIDFVEEKFPDIMKYGELIEYIYNRANNDCYRNFDTLQQYILDIETLESHQNYTQLIENHLSIIFHRFAYDFISKATSACKGSVIQKVSSCYDLITCNEKISTSVSFSMWCAAFDAIYFHDSEILNSDVIFNHLLEEKIQTYQREIKEDPYIRHIYLHIISTSTIISHLSEVGYGQQLIFMSRFMFNMKLLVPDFFSPLWHKIFAFCLFMSKETKIFRTFIFYISFVSDSQMTQFWGHDIIDSFQKFTTSFHYLIKDCESLRSICTNPMQCQRILEMSRK</sequence>
<name>A2FC56_TRIV3</name>
<dbReference type="KEGG" id="tva:4755289"/>
<evidence type="ECO:0000313" key="1">
    <source>
        <dbReference type="EMBL" id="EAX97513.1"/>
    </source>
</evidence>
<dbReference type="VEuPathDB" id="TrichDB:TVAGG3_0646390"/>
<accession>A2FC56</accession>
<dbReference type="VEuPathDB" id="TrichDB:TVAG_429490"/>
<gene>
    <name evidence="1" type="ORF">TVAG_429490</name>
</gene>
<protein>
    <submittedName>
        <fullName evidence="1">Uncharacterized protein</fullName>
    </submittedName>
</protein>
<keyword evidence="2" id="KW-1185">Reference proteome</keyword>
<dbReference type="RefSeq" id="XP_001310443.1">
    <property type="nucleotide sequence ID" value="XM_001310442.1"/>
</dbReference>
<reference evidence="1" key="1">
    <citation type="submission" date="2006-10" db="EMBL/GenBank/DDBJ databases">
        <authorList>
            <person name="Amadeo P."/>
            <person name="Zhao Q."/>
            <person name="Wortman J."/>
            <person name="Fraser-Liggett C."/>
            <person name="Carlton J."/>
        </authorList>
    </citation>
    <scope>NUCLEOTIDE SEQUENCE</scope>
    <source>
        <strain evidence="1">G3</strain>
    </source>
</reference>
<dbReference type="EMBL" id="DS113712">
    <property type="protein sequence ID" value="EAX97513.1"/>
    <property type="molecule type" value="Genomic_DNA"/>
</dbReference>
<dbReference type="InParanoid" id="A2FC56"/>
<evidence type="ECO:0000313" key="2">
    <source>
        <dbReference type="Proteomes" id="UP000001542"/>
    </source>
</evidence>
<reference evidence="1" key="2">
    <citation type="journal article" date="2007" name="Science">
        <title>Draft genome sequence of the sexually transmitted pathogen Trichomonas vaginalis.</title>
        <authorList>
            <person name="Carlton J.M."/>
            <person name="Hirt R.P."/>
            <person name="Silva J.C."/>
            <person name="Delcher A.L."/>
            <person name="Schatz M."/>
            <person name="Zhao Q."/>
            <person name="Wortman J.R."/>
            <person name="Bidwell S.L."/>
            <person name="Alsmark U.C.M."/>
            <person name="Besteiro S."/>
            <person name="Sicheritz-Ponten T."/>
            <person name="Noel C.J."/>
            <person name="Dacks J.B."/>
            <person name="Foster P.G."/>
            <person name="Simillion C."/>
            <person name="Van de Peer Y."/>
            <person name="Miranda-Saavedra D."/>
            <person name="Barton G.J."/>
            <person name="Westrop G.D."/>
            <person name="Mueller S."/>
            <person name="Dessi D."/>
            <person name="Fiori P.L."/>
            <person name="Ren Q."/>
            <person name="Paulsen I."/>
            <person name="Zhang H."/>
            <person name="Bastida-Corcuera F.D."/>
            <person name="Simoes-Barbosa A."/>
            <person name="Brown M.T."/>
            <person name="Hayes R.D."/>
            <person name="Mukherjee M."/>
            <person name="Okumura C.Y."/>
            <person name="Schneider R."/>
            <person name="Smith A.J."/>
            <person name="Vanacova S."/>
            <person name="Villalvazo M."/>
            <person name="Haas B.J."/>
            <person name="Pertea M."/>
            <person name="Feldblyum T.V."/>
            <person name="Utterback T.R."/>
            <person name="Shu C.L."/>
            <person name="Osoegawa K."/>
            <person name="de Jong P.J."/>
            <person name="Hrdy I."/>
            <person name="Horvathova L."/>
            <person name="Zubacova Z."/>
            <person name="Dolezal P."/>
            <person name="Malik S.B."/>
            <person name="Logsdon J.M. Jr."/>
            <person name="Henze K."/>
            <person name="Gupta A."/>
            <person name="Wang C.C."/>
            <person name="Dunne R.L."/>
            <person name="Upcroft J.A."/>
            <person name="Upcroft P."/>
            <person name="White O."/>
            <person name="Salzberg S.L."/>
            <person name="Tang P."/>
            <person name="Chiu C.-H."/>
            <person name="Lee Y.-S."/>
            <person name="Embley T.M."/>
            <person name="Coombs G.H."/>
            <person name="Mottram J.C."/>
            <person name="Tachezy J."/>
            <person name="Fraser-Liggett C.M."/>
            <person name="Johnson P.J."/>
        </authorList>
    </citation>
    <scope>NUCLEOTIDE SEQUENCE [LARGE SCALE GENOMIC DNA]</scope>
    <source>
        <strain evidence="1">G3</strain>
    </source>
</reference>
<organism evidence="1 2">
    <name type="scientific">Trichomonas vaginalis (strain ATCC PRA-98 / G3)</name>
    <dbReference type="NCBI Taxonomy" id="412133"/>
    <lineage>
        <taxon>Eukaryota</taxon>
        <taxon>Metamonada</taxon>
        <taxon>Parabasalia</taxon>
        <taxon>Trichomonadida</taxon>
        <taxon>Trichomonadidae</taxon>
        <taxon>Trichomonas</taxon>
    </lineage>
</organism>
<dbReference type="AlphaFoldDB" id="A2FC56"/>
<proteinExistence type="predicted"/>
<dbReference type="Proteomes" id="UP000001542">
    <property type="component" value="Unassembled WGS sequence"/>
</dbReference>